<dbReference type="Gene3D" id="2.40.30.10">
    <property type="entry name" value="Translation factors"/>
    <property type="match status" value="1"/>
</dbReference>
<dbReference type="EMBL" id="BOMP01000185">
    <property type="protein sequence ID" value="GIE46048.1"/>
    <property type="molecule type" value="Genomic_DNA"/>
</dbReference>
<dbReference type="Pfam" id="PF08021">
    <property type="entry name" value="FAD_binding_9"/>
    <property type="match status" value="1"/>
</dbReference>
<accession>A0A7W7HPG5</accession>
<dbReference type="AlphaFoldDB" id="A0A7W7HPG5"/>
<dbReference type="Pfam" id="PF04954">
    <property type="entry name" value="SIP"/>
    <property type="match status" value="1"/>
</dbReference>
<proteinExistence type="predicted"/>
<dbReference type="Gene3D" id="3.40.50.150">
    <property type="entry name" value="Vaccinia Virus protein VP39"/>
    <property type="match status" value="1"/>
</dbReference>
<evidence type="ECO:0000313" key="5">
    <source>
        <dbReference type="EMBL" id="GIE46048.1"/>
    </source>
</evidence>
<keyword evidence="8" id="KW-1185">Reference proteome</keyword>
<dbReference type="InterPro" id="IPR029063">
    <property type="entry name" value="SAM-dependent_MTases_sf"/>
</dbReference>
<dbReference type="Proteomes" id="UP000631312">
    <property type="component" value="Unassembled WGS sequence"/>
</dbReference>
<dbReference type="RefSeq" id="WP_203832935.1">
    <property type="nucleotide sequence ID" value="NZ_BOMP01000185.1"/>
</dbReference>
<dbReference type="Proteomes" id="UP000590511">
    <property type="component" value="Unassembled WGS sequence"/>
</dbReference>
<evidence type="ECO:0000313" key="8">
    <source>
        <dbReference type="Proteomes" id="UP000631312"/>
    </source>
</evidence>
<evidence type="ECO:0000256" key="3">
    <source>
        <dbReference type="ARBA" id="ARBA00022691"/>
    </source>
</evidence>
<dbReference type="Pfam" id="PF08100">
    <property type="entry name" value="Dimerisation"/>
    <property type="match status" value="1"/>
</dbReference>
<dbReference type="SUPFAM" id="SSF53335">
    <property type="entry name" value="S-adenosyl-L-methionine-dependent methyltransferases"/>
    <property type="match status" value="1"/>
</dbReference>
<dbReference type="InterPro" id="IPR039374">
    <property type="entry name" value="SIP_fam"/>
</dbReference>
<gene>
    <name evidence="5" type="ORF">Alo02nite_89460</name>
    <name evidence="6" type="ORF">BJ964_008446</name>
</gene>
<dbReference type="InterPro" id="IPR036388">
    <property type="entry name" value="WH-like_DNA-bd_sf"/>
</dbReference>
<reference evidence="5 8" key="2">
    <citation type="submission" date="2021-01" db="EMBL/GenBank/DDBJ databases">
        <title>Whole genome shotgun sequence of Actinoplanes lobatus NBRC 12513.</title>
        <authorList>
            <person name="Komaki H."/>
            <person name="Tamura T."/>
        </authorList>
    </citation>
    <scope>NUCLEOTIDE SEQUENCE [LARGE SCALE GENOMIC DNA]</scope>
    <source>
        <strain evidence="5 8">NBRC 12513</strain>
    </source>
</reference>
<dbReference type="InterPro" id="IPR036390">
    <property type="entry name" value="WH_DNA-bd_sf"/>
</dbReference>
<dbReference type="PANTHER" id="PTHR30157:SF0">
    <property type="entry name" value="NADPH-DEPENDENT FERRIC-CHELATE REDUCTASE"/>
    <property type="match status" value="1"/>
</dbReference>
<dbReference type="GO" id="GO:0032259">
    <property type="term" value="P:methylation"/>
    <property type="evidence" value="ECO:0007669"/>
    <property type="project" value="UniProtKB-KW"/>
</dbReference>
<dbReference type="SUPFAM" id="SSF46785">
    <property type="entry name" value="Winged helix' DNA-binding domain"/>
    <property type="match status" value="1"/>
</dbReference>
<evidence type="ECO:0000313" key="6">
    <source>
        <dbReference type="EMBL" id="MBB4754285.1"/>
    </source>
</evidence>
<evidence type="ECO:0000259" key="4">
    <source>
        <dbReference type="PROSITE" id="PS51384"/>
    </source>
</evidence>
<dbReference type="GO" id="GO:0046983">
    <property type="term" value="F:protein dimerization activity"/>
    <property type="evidence" value="ECO:0007669"/>
    <property type="project" value="InterPro"/>
</dbReference>
<dbReference type="InterPro" id="IPR039261">
    <property type="entry name" value="FNR_nucleotide-bd"/>
</dbReference>
<dbReference type="GO" id="GO:0008171">
    <property type="term" value="F:O-methyltransferase activity"/>
    <property type="evidence" value="ECO:0007669"/>
    <property type="project" value="InterPro"/>
</dbReference>
<dbReference type="PROSITE" id="PS51683">
    <property type="entry name" value="SAM_OMT_II"/>
    <property type="match status" value="1"/>
</dbReference>
<protein>
    <submittedName>
        <fullName evidence="6">NADPH-dependent ferric siderophore reductase</fullName>
    </submittedName>
</protein>
<dbReference type="InterPro" id="IPR017927">
    <property type="entry name" value="FAD-bd_FR_type"/>
</dbReference>
<evidence type="ECO:0000256" key="2">
    <source>
        <dbReference type="ARBA" id="ARBA00022679"/>
    </source>
</evidence>
<dbReference type="SUPFAM" id="SSF63380">
    <property type="entry name" value="Riboflavin synthase domain-like"/>
    <property type="match status" value="1"/>
</dbReference>
<evidence type="ECO:0000256" key="1">
    <source>
        <dbReference type="ARBA" id="ARBA00022603"/>
    </source>
</evidence>
<feature type="domain" description="FAD-binding FR-type" evidence="4">
    <location>
        <begin position="9"/>
        <end position="140"/>
    </location>
</feature>
<dbReference type="Gene3D" id="1.10.10.10">
    <property type="entry name" value="Winged helix-like DNA-binding domain superfamily/Winged helix DNA-binding domain"/>
    <property type="match status" value="1"/>
</dbReference>
<dbReference type="InterPro" id="IPR017938">
    <property type="entry name" value="Riboflavin_synthase-like_b-brl"/>
</dbReference>
<dbReference type="InterPro" id="IPR001077">
    <property type="entry name" value="COMT_C"/>
</dbReference>
<keyword evidence="1" id="KW-0489">Methyltransferase</keyword>
<sequence length="588" mass="62598">MRTRVTFPIVLRELTVLRVADVNAGTRRITVGGPQLGAFHANGLDLPAWTSEGFDDHVKFFFAAPGADRPVLPRQEIASLDWPAGERPIAKDYTPHRITADEVDFDFVRHGSGPAATWAEHAKPGGTVWMAGPKMSLSHPAGADVIVAAGDETALPALRRWLHEMPAGTRAHVFIEIADDSRRQELPTAADAEITWLSGGSPTLEEAVRALPWPDGVVFAWVAGEAGAIRPLRRYLRVERELPASQVEITGYWKRSSSEAPLDETSEEQPEDDAHDRLHELAEIVPGLAIRVAVTLGVIDAVDAGDGTAAAIAARTGADPGAVESLLRYLAALDVVAVDADGRHVLTALGEELAEDADDYHLENAEAILDLGVLKLATAGAPESLRAVFETDERLGGQARGVVEDLALWIAPLIMPAYDWAGAGAVAATGHGAGAAVNAIARAHPGVKLSLSALPSALTMVRDRILDSEHAGHVELVPTSGAVVVRDGATHLLVHFLDWLTDADAAHLLAEFARALPPGTDVVVVEDVRPDGDTDVGEIENDLRLRAAFGTGRRTAEQVSALLETAGLRTVTATDIGWSHRMWHLTPA</sequence>
<dbReference type="Gene3D" id="1.10.287.1350">
    <property type="match status" value="1"/>
</dbReference>
<keyword evidence="3" id="KW-0949">S-adenosyl-L-methionine</keyword>
<dbReference type="Gene3D" id="3.40.50.80">
    <property type="entry name" value="Nucleotide-binding domain of ferredoxin-NADP reductase (FNR) module"/>
    <property type="match status" value="1"/>
</dbReference>
<dbReference type="EMBL" id="JACHNC010000001">
    <property type="protein sequence ID" value="MBB4754285.1"/>
    <property type="molecule type" value="Genomic_DNA"/>
</dbReference>
<dbReference type="Pfam" id="PF00891">
    <property type="entry name" value="Methyltransf_2"/>
    <property type="match status" value="1"/>
</dbReference>
<dbReference type="InterPro" id="IPR013113">
    <property type="entry name" value="SIP_FAD-bd"/>
</dbReference>
<dbReference type="InterPro" id="IPR012967">
    <property type="entry name" value="COMT_dimerisation"/>
</dbReference>
<dbReference type="InterPro" id="IPR016461">
    <property type="entry name" value="COMT-like"/>
</dbReference>
<comment type="caution">
    <text evidence="6">The sequence shown here is derived from an EMBL/GenBank/DDBJ whole genome shotgun (WGS) entry which is preliminary data.</text>
</comment>
<dbReference type="InterPro" id="IPR007037">
    <property type="entry name" value="SIP_rossman_dom"/>
</dbReference>
<dbReference type="CDD" id="cd06193">
    <property type="entry name" value="siderophore_interacting"/>
    <property type="match status" value="1"/>
</dbReference>
<keyword evidence="2" id="KW-0808">Transferase</keyword>
<dbReference type="GO" id="GO:0016491">
    <property type="term" value="F:oxidoreductase activity"/>
    <property type="evidence" value="ECO:0007669"/>
    <property type="project" value="InterPro"/>
</dbReference>
<reference evidence="6 7" key="1">
    <citation type="submission" date="2020-08" db="EMBL/GenBank/DDBJ databases">
        <title>Sequencing the genomes of 1000 actinobacteria strains.</title>
        <authorList>
            <person name="Klenk H.-P."/>
        </authorList>
    </citation>
    <scope>NUCLEOTIDE SEQUENCE [LARGE SCALE GENOMIC DNA]</scope>
    <source>
        <strain evidence="6 7">DSM 43150</strain>
    </source>
</reference>
<dbReference type="PANTHER" id="PTHR30157">
    <property type="entry name" value="FERRIC REDUCTASE, NADPH-DEPENDENT"/>
    <property type="match status" value="1"/>
</dbReference>
<name>A0A7W7HPG5_9ACTN</name>
<evidence type="ECO:0000313" key="7">
    <source>
        <dbReference type="Proteomes" id="UP000590511"/>
    </source>
</evidence>
<dbReference type="PROSITE" id="PS51384">
    <property type="entry name" value="FAD_FR"/>
    <property type="match status" value="1"/>
</dbReference>
<organism evidence="6 7">
    <name type="scientific">Actinoplanes lobatus</name>
    <dbReference type="NCBI Taxonomy" id="113568"/>
    <lineage>
        <taxon>Bacteria</taxon>
        <taxon>Bacillati</taxon>
        <taxon>Actinomycetota</taxon>
        <taxon>Actinomycetes</taxon>
        <taxon>Micromonosporales</taxon>
        <taxon>Micromonosporaceae</taxon>
        <taxon>Actinoplanes</taxon>
    </lineage>
</organism>